<dbReference type="UniPathway" id="UPA00031">
    <property type="reaction ID" value="UER00009"/>
</dbReference>
<dbReference type="InterPro" id="IPR044524">
    <property type="entry name" value="Isoase_HisA-like"/>
</dbReference>
<evidence type="ECO:0000256" key="8">
    <source>
        <dbReference type="ARBA" id="ARBA00023102"/>
    </source>
</evidence>
<dbReference type="GO" id="GO:0005737">
    <property type="term" value="C:cytoplasm"/>
    <property type="evidence" value="ECO:0007669"/>
    <property type="project" value="UniProtKB-SubCell"/>
</dbReference>
<organism evidence="10">
    <name type="scientific">freshwater metagenome</name>
    <dbReference type="NCBI Taxonomy" id="449393"/>
    <lineage>
        <taxon>unclassified sequences</taxon>
        <taxon>metagenomes</taxon>
        <taxon>ecological metagenomes</taxon>
    </lineage>
</organism>
<comment type="pathway">
    <text evidence="3">Amino-acid biosynthesis; L-histidine biosynthesis; L-histidine from 5-phospho-alpha-D-ribose 1-diphosphate: step 4/9.</text>
</comment>
<dbReference type="Pfam" id="PF00977">
    <property type="entry name" value="His_biosynth"/>
    <property type="match status" value="1"/>
</dbReference>
<dbReference type="Gene3D" id="3.20.20.70">
    <property type="entry name" value="Aldolase class I"/>
    <property type="match status" value="1"/>
</dbReference>
<comment type="catalytic activity">
    <reaction evidence="1">
        <text>1-(5-phospho-beta-D-ribosyl)-5-[(5-phospho-beta-D-ribosylamino)methylideneamino]imidazole-4-carboxamide = 5-[(5-phospho-1-deoxy-D-ribulos-1-ylimino)methylamino]-1-(5-phospho-beta-D-ribosyl)imidazole-4-carboxamide</text>
        <dbReference type="Rhea" id="RHEA:15469"/>
        <dbReference type="ChEBI" id="CHEBI:58435"/>
        <dbReference type="ChEBI" id="CHEBI:58525"/>
        <dbReference type="EC" id="5.3.1.16"/>
    </reaction>
</comment>
<protein>
    <recommendedName>
        <fullName evidence="5">1-(5-phosphoribosyl)-5-[(5-phosphoribosylamino)methylideneamino]imidazole-4-carboxamideisomerase</fullName>
        <ecNumber evidence="5">5.3.1.16</ecNumber>
    </recommendedName>
</protein>
<keyword evidence="9" id="KW-0413">Isomerase</keyword>
<gene>
    <name evidence="10" type="ORF">UFOPK2362_00117</name>
</gene>
<dbReference type="PANTHER" id="PTHR43090:SF2">
    <property type="entry name" value="1-(5-PHOSPHORIBOSYL)-5-[(5-PHOSPHORIBOSYLAMINO)METHYLIDENEAMINO] IMIDAZOLE-4-CARBOXAMIDE ISOMERASE"/>
    <property type="match status" value="1"/>
</dbReference>
<accession>A0A6J6MSF2</accession>
<keyword evidence="7" id="KW-0028">Amino-acid biosynthesis</keyword>
<dbReference type="FunFam" id="3.20.20.70:FF:000009">
    <property type="entry name" value="1-(5-phosphoribosyl)-5-[(5-phosphoribosylamino)methylideneamino] imidazole-4-carboxamide isomerase"/>
    <property type="match status" value="1"/>
</dbReference>
<dbReference type="GO" id="GO:0003949">
    <property type="term" value="F:1-(5-phosphoribosyl)-5-[(5-phosphoribosylamino)methylideneamino]imidazole-4-carboxamide isomerase activity"/>
    <property type="evidence" value="ECO:0007669"/>
    <property type="project" value="UniProtKB-EC"/>
</dbReference>
<sequence>MKPIELLAAVDIRSGQAARLQQGSLATLTTYGDPIEIIDSFIQAGASWIHLVDLDAAFGSGNNRALIKDIVDLKSVKFQLSGGIINQESLDFAISTKAQRINLATSALIDLPWVEKVIGKYKELLSVSLDVQGSSLIARGTGERAGDLIEMIDKLDQMGCARYVVTDIDTDGALSGPNFELLSKVSMATNSKIVASGGVANTDDLVKLRALNLDGVILGKALYTGQIDLKEAISACYK</sequence>
<evidence type="ECO:0000256" key="5">
    <source>
        <dbReference type="ARBA" id="ARBA00012550"/>
    </source>
</evidence>
<dbReference type="InterPro" id="IPR006062">
    <property type="entry name" value="His_biosynth"/>
</dbReference>
<dbReference type="HAMAP" id="MF_01014">
    <property type="entry name" value="HisA"/>
    <property type="match status" value="1"/>
</dbReference>
<keyword evidence="8" id="KW-0368">Histidine biosynthesis</keyword>
<evidence type="ECO:0000256" key="6">
    <source>
        <dbReference type="ARBA" id="ARBA00022490"/>
    </source>
</evidence>
<name>A0A6J6MSF2_9ZZZZ</name>
<evidence type="ECO:0000256" key="4">
    <source>
        <dbReference type="ARBA" id="ARBA00009667"/>
    </source>
</evidence>
<comment type="similarity">
    <text evidence="4">Belongs to the HisA/HisF family.</text>
</comment>
<dbReference type="InterPro" id="IPR013785">
    <property type="entry name" value="Aldolase_TIM"/>
</dbReference>
<evidence type="ECO:0000256" key="3">
    <source>
        <dbReference type="ARBA" id="ARBA00005133"/>
    </source>
</evidence>
<comment type="subcellular location">
    <subcellularLocation>
        <location evidence="2">Cytoplasm</location>
    </subcellularLocation>
</comment>
<dbReference type="GO" id="GO:0000105">
    <property type="term" value="P:L-histidine biosynthetic process"/>
    <property type="evidence" value="ECO:0007669"/>
    <property type="project" value="UniProtKB-UniPathway"/>
</dbReference>
<dbReference type="PANTHER" id="PTHR43090">
    <property type="entry name" value="1-(5-PHOSPHORIBOSYL)-5-[(5-PHOSPHORIBOSYLAMINO)METHYLIDENEAMINO] IMIDAZOLE-4-CARBOXAMIDE ISOMERASE"/>
    <property type="match status" value="1"/>
</dbReference>
<evidence type="ECO:0000313" key="10">
    <source>
        <dbReference type="EMBL" id="CAB4677281.1"/>
    </source>
</evidence>
<dbReference type="InterPro" id="IPR011060">
    <property type="entry name" value="RibuloseP-bd_barrel"/>
</dbReference>
<evidence type="ECO:0000256" key="1">
    <source>
        <dbReference type="ARBA" id="ARBA00000901"/>
    </source>
</evidence>
<evidence type="ECO:0000256" key="9">
    <source>
        <dbReference type="ARBA" id="ARBA00023235"/>
    </source>
</evidence>
<evidence type="ECO:0000256" key="7">
    <source>
        <dbReference type="ARBA" id="ARBA00022605"/>
    </source>
</evidence>
<proteinExistence type="inferred from homology"/>
<dbReference type="EMBL" id="CAEZXI010000005">
    <property type="protein sequence ID" value="CAB4677281.1"/>
    <property type="molecule type" value="Genomic_DNA"/>
</dbReference>
<keyword evidence="6" id="KW-0963">Cytoplasm</keyword>
<evidence type="ECO:0000256" key="2">
    <source>
        <dbReference type="ARBA" id="ARBA00004496"/>
    </source>
</evidence>
<dbReference type="AlphaFoldDB" id="A0A6J6MSF2"/>
<dbReference type="GO" id="GO:0000162">
    <property type="term" value="P:L-tryptophan biosynthetic process"/>
    <property type="evidence" value="ECO:0007669"/>
    <property type="project" value="TreeGrafter"/>
</dbReference>
<dbReference type="CDD" id="cd04732">
    <property type="entry name" value="HisA"/>
    <property type="match status" value="1"/>
</dbReference>
<dbReference type="EC" id="5.3.1.16" evidence="5"/>
<reference evidence="10" key="1">
    <citation type="submission" date="2020-05" db="EMBL/GenBank/DDBJ databases">
        <authorList>
            <person name="Chiriac C."/>
            <person name="Salcher M."/>
            <person name="Ghai R."/>
            <person name="Kavagutti S V."/>
        </authorList>
    </citation>
    <scope>NUCLEOTIDE SEQUENCE</scope>
</reference>
<dbReference type="SUPFAM" id="SSF51366">
    <property type="entry name" value="Ribulose-phoshate binding barrel"/>
    <property type="match status" value="1"/>
</dbReference>
<dbReference type="InterPro" id="IPR023016">
    <property type="entry name" value="HisA/PriA"/>
</dbReference>